<evidence type="ECO:0008006" key="3">
    <source>
        <dbReference type="Google" id="ProtNLM"/>
    </source>
</evidence>
<comment type="caution">
    <text evidence="1">The sequence shown here is derived from an EMBL/GenBank/DDBJ whole genome shotgun (WGS) entry which is preliminary data.</text>
</comment>
<dbReference type="InterPro" id="IPR043129">
    <property type="entry name" value="ATPase_NBD"/>
</dbReference>
<sequence length="602" mass="66693">MVVSIDFGTHGSGYAYVVVSPHNDDPRTRDKNIVVSSGWPDSPQRTVKDLSAVVTNAAGGPVDWGYTAKYRWSDTPANRRAKAGLHGFAYAFKMALSPQPETRSVPQAEGAVDLDDEPALRVLVAGMLRRMRISALSQIRADVGEIRERDIRWCVTVPAIWSAGQRQFMREAIARAGFTDVAHVLLGVEPEVAALYCLTTPGRALDGRGANTDFTIMDGVRVVVVDCGGGTVDISAYQAQKRHGQTVLGEIGTGSIGGALGSQYVNQQFRRQVLTDRFGAEVLARWEAGPQRRLLNAMEDEWDAVKAHLSVAFGPGEPPQITSNPMLEIPAPLWAALPARVRDRLTDLADDERYLRLTSVEVQALLDRVVEPIIDLIATKLDEVRGESDGGPIVLVLVGGFANNEYLRRRVRHRFDGLALAMRPQQPREAVLRGGVHFGYAPEQIWQRRSARTYGLAQSLEFRPGIDDRQRLIIDHENVWRCTGRFKVLVTRGAPVPAQSCVVAETFPTLRNQETLELGFYWTDKTDPQYVDEADVFPLNRMLVDIRATTGLPIRQRAVRLELYFGETTIRAVAINQRTGAKAEVKMLFDPLFANIRHGSPN</sequence>
<dbReference type="EMBL" id="POTX01000025">
    <property type="protein sequence ID" value="PZF99324.1"/>
    <property type="molecule type" value="Genomic_DNA"/>
</dbReference>
<organism evidence="1 2">
    <name type="scientific">Micromonospora endophytica</name>
    <dbReference type="NCBI Taxonomy" id="515350"/>
    <lineage>
        <taxon>Bacteria</taxon>
        <taxon>Bacillati</taxon>
        <taxon>Actinomycetota</taxon>
        <taxon>Actinomycetes</taxon>
        <taxon>Micromonosporales</taxon>
        <taxon>Micromonosporaceae</taxon>
        <taxon>Micromonospora</taxon>
    </lineage>
</organism>
<protein>
    <recommendedName>
        <fullName evidence="3">Hsp70 protein</fullName>
    </recommendedName>
</protein>
<keyword evidence="2" id="KW-1185">Reference proteome</keyword>
<gene>
    <name evidence="1" type="ORF">C1I93_06115</name>
</gene>
<name>A0A2W2D102_9ACTN</name>
<dbReference type="SUPFAM" id="SSF53067">
    <property type="entry name" value="Actin-like ATPase domain"/>
    <property type="match status" value="2"/>
</dbReference>
<dbReference type="Proteomes" id="UP000248627">
    <property type="component" value="Unassembled WGS sequence"/>
</dbReference>
<proteinExistence type="predicted"/>
<dbReference type="Gene3D" id="3.30.420.40">
    <property type="match status" value="2"/>
</dbReference>
<dbReference type="AlphaFoldDB" id="A0A2W2D102"/>
<dbReference type="PANTHER" id="PTHR14187:SF5">
    <property type="entry name" value="HEAT SHOCK 70 KDA PROTEIN 12A"/>
    <property type="match status" value="1"/>
</dbReference>
<reference evidence="1 2" key="1">
    <citation type="submission" date="2018-01" db="EMBL/GenBank/DDBJ databases">
        <title>Draft genome sequence of Jishengella endophytica.</title>
        <authorList>
            <person name="Sahin N."/>
            <person name="Ay H."/>
            <person name="Saygin H."/>
        </authorList>
    </citation>
    <scope>NUCLEOTIDE SEQUENCE [LARGE SCALE GENOMIC DNA]</scope>
    <source>
        <strain evidence="1 2">DSM 45430</strain>
    </source>
</reference>
<accession>A0A2W2D102</accession>
<evidence type="ECO:0000313" key="1">
    <source>
        <dbReference type="EMBL" id="PZF99324.1"/>
    </source>
</evidence>
<dbReference type="PANTHER" id="PTHR14187">
    <property type="entry name" value="ALPHA KINASE/ELONGATION FACTOR 2 KINASE"/>
    <property type="match status" value="1"/>
</dbReference>
<dbReference type="Gene3D" id="3.90.640.10">
    <property type="entry name" value="Actin, Chain A, domain 4"/>
    <property type="match status" value="1"/>
</dbReference>
<evidence type="ECO:0000313" key="2">
    <source>
        <dbReference type="Proteomes" id="UP000248627"/>
    </source>
</evidence>